<keyword evidence="3" id="KW-1185">Reference proteome</keyword>
<dbReference type="InterPro" id="IPR011009">
    <property type="entry name" value="Kinase-like_dom_sf"/>
</dbReference>
<dbReference type="EMBL" id="BNAR01000002">
    <property type="protein sequence ID" value="GHH34055.1"/>
    <property type="molecule type" value="Genomic_DNA"/>
</dbReference>
<comment type="caution">
    <text evidence="2">The sequence shown here is derived from an EMBL/GenBank/DDBJ whole genome shotgun (WGS) entry which is preliminary data.</text>
</comment>
<gene>
    <name evidence="2" type="ORF">GCM10017774_17480</name>
</gene>
<dbReference type="InterPro" id="IPR002575">
    <property type="entry name" value="Aminoglycoside_PTrfase"/>
</dbReference>
<accession>A0ABQ3M588</accession>
<protein>
    <recommendedName>
        <fullName evidence="1">Aminoglycoside phosphotransferase domain-containing protein</fullName>
    </recommendedName>
</protein>
<evidence type="ECO:0000259" key="1">
    <source>
        <dbReference type="Pfam" id="PF01636"/>
    </source>
</evidence>
<organism evidence="2 3">
    <name type="scientific">Lentzea cavernae</name>
    <dbReference type="NCBI Taxonomy" id="2020703"/>
    <lineage>
        <taxon>Bacteria</taxon>
        <taxon>Bacillati</taxon>
        <taxon>Actinomycetota</taxon>
        <taxon>Actinomycetes</taxon>
        <taxon>Pseudonocardiales</taxon>
        <taxon>Pseudonocardiaceae</taxon>
        <taxon>Lentzea</taxon>
    </lineage>
</organism>
<dbReference type="Pfam" id="PF01636">
    <property type="entry name" value="APH"/>
    <property type="match status" value="1"/>
</dbReference>
<reference evidence="3" key="1">
    <citation type="journal article" date="2019" name="Int. J. Syst. Evol. Microbiol.">
        <title>The Global Catalogue of Microorganisms (GCM) 10K type strain sequencing project: providing services to taxonomists for standard genome sequencing and annotation.</title>
        <authorList>
            <consortium name="The Broad Institute Genomics Platform"/>
            <consortium name="The Broad Institute Genome Sequencing Center for Infectious Disease"/>
            <person name="Wu L."/>
            <person name="Ma J."/>
        </authorList>
    </citation>
    <scope>NUCLEOTIDE SEQUENCE [LARGE SCALE GENOMIC DNA]</scope>
    <source>
        <strain evidence="3">CGMCC 4.7367</strain>
    </source>
</reference>
<evidence type="ECO:0000313" key="3">
    <source>
        <dbReference type="Proteomes" id="UP000605568"/>
    </source>
</evidence>
<evidence type="ECO:0000313" key="2">
    <source>
        <dbReference type="EMBL" id="GHH34055.1"/>
    </source>
</evidence>
<dbReference type="SUPFAM" id="SSF56112">
    <property type="entry name" value="Protein kinase-like (PK-like)"/>
    <property type="match status" value="1"/>
</dbReference>
<sequence length="299" mass="32715">MRNTAETFTRDIVPFETVASCVVEDLPAGLPEHDLRTGLARYGITGPPVYAPVGFGDYHWTVYDRWFTSVTDLTTRPLAGQRRAMETAAALGEHLPFVVAPVRSDDGDVVVLLNDRYALSVFPYVMGKSGSFGDPVHPGVSELLAALHACEPPADCPVAPVDVPGRAALTALLDEPGEWFSAQAREIFVARTDLVRARLTELDRLAEQLPGERVVTHGEPHAGNVINTPAGLCLVDWETVALAPPERDLWLAGGDSAFYSLRWAVNDVADFSEKLRAPHEQSRDAELTMHYFVETLENL</sequence>
<name>A0ABQ3M588_9PSEU</name>
<dbReference type="Gene3D" id="1.10.510.10">
    <property type="entry name" value="Transferase(Phosphotransferase) domain 1"/>
    <property type="match status" value="1"/>
</dbReference>
<feature type="domain" description="Aminoglycoside phosphotransferase" evidence="1">
    <location>
        <begin position="140"/>
        <end position="253"/>
    </location>
</feature>
<dbReference type="Proteomes" id="UP000605568">
    <property type="component" value="Unassembled WGS sequence"/>
</dbReference>
<proteinExistence type="predicted"/>